<dbReference type="SUPFAM" id="SSF51182">
    <property type="entry name" value="RmlC-like cupins"/>
    <property type="match status" value="1"/>
</dbReference>
<dbReference type="InterPro" id="IPR013096">
    <property type="entry name" value="Cupin_2"/>
</dbReference>
<gene>
    <name evidence="4" type="ORF">QOZ94_000379</name>
</gene>
<keyword evidence="5" id="KW-1185">Reference proteome</keyword>
<feature type="domain" description="Cupin type-2" evidence="3">
    <location>
        <begin position="98"/>
        <end position="167"/>
    </location>
</feature>
<keyword evidence="1" id="KW-0223">Dioxygenase</keyword>
<protein>
    <submittedName>
        <fullName evidence="4">Gentisate 1,2-dioxygenase</fullName>
        <ecNumber evidence="4">1.13.11.4</ecNumber>
    </submittedName>
</protein>
<dbReference type="EMBL" id="JAUSVY010000001">
    <property type="protein sequence ID" value="MDQ0503609.1"/>
    <property type="molecule type" value="Genomic_DNA"/>
</dbReference>
<dbReference type="EC" id="1.13.11.4" evidence="4"/>
<keyword evidence="2 4" id="KW-0560">Oxidoreductase</keyword>
<name>A0ABU0L8Z9_XANAG</name>
<dbReference type="Pfam" id="PF07883">
    <property type="entry name" value="Cupin_2"/>
    <property type="match status" value="1"/>
</dbReference>
<evidence type="ECO:0000313" key="4">
    <source>
        <dbReference type="EMBL" id="MDQ0503609.1"/>
    </source>
</evidence>
<dbReference type="GO" id="GO:0047922">
    <property type="term" value="F:gentisate 1,2-dioxygenase activity"/>
    <property type="evidence" value="ECO:0007669"/>
    <property type="project" value="UniProtKB-EC"/>
</dbReference>
<reference evidence="4 5" key="1">
    <citation type="submission" date="2023-07" db="EMBL/GenBank/DDBJ databases">
        <title>Genomic Encyclopedia of Type Strains, Phase IV (KMG-IV): sequencing the most valuable type-strain genomes for metagenomic binning, comparative biology and taxonomic classification.</title>
        <authorList>
            <person name="Goeker M."/>
        </authorList>
    </citation>
    <scope>NUCLEOTIDE SEQUENCE [LARGE SCALE GENOMIC DNA]</scope>
    <source>
        <strain evidence="4 5">DSM 3770</strain>
    </source>
</reference>
<dbReference type="PANTHER" id="PTHR41517:SF1">
    <property type="entry name" value="CUPIN"/>
    <property type="match status" value="1"/>
</dbReference>
<proteinExistence type="predicted"/>
<dbReference type="Gene3D" id="2.60.120.10">
    <property type="entry name" value="Jelly Rolls"/>
    <property type="match status" value="1"/>
</dbReference>
<dbReference type="CDD" id="cd02216">
    <property type="entry name" value="cupin_GDO-like_N"/>
    <property type="match status" value="1"/>
</dbReference>
<accession>A0ABU0L8Z9</accession>
<dbReference type="InterPro" id="IPR014710">
    <property type="entry name" value="RmlC-like_jellyroll"/>
</dbReference>
<dbReference type="RefSeq" id="WP_237346175.1">
    <property type="nucleotide sequence ID" value="NZ_JABWGX010000016.1"/>
</dbReference>
<organism evidence="4 5">
    <name type="scientific">Xanthobacter agilis</name>
    <dbReference type="NCBI Taxonomy" id="47492"/>
    <lineage>
        <taxon>Bacteria</taxon>
        <taxon>Pseudomonadati</taxon>
        <taxon>Pseudomonadota</taxon>
        <taxon>Alphaproteobacteria</taxon>
        <taxon>Hyphomicrobiales</taxon>
        <taxon>Xanthobacteraceae</taxon>
        <taxon>Xanthobacter</taxon>
    </lineage>
</organism>
<dbReference type="InterPro" id="IPR011051">
    <property type="entry name" value="RmlC_Cupin_sf"/>
</dbReference>
<sequence>MTSRAIADIRGAENLDDLYRVFNENHLTAGWHKKRSSLWPEPRTSFQPLNWRYAEAAEAMDRAGAWMSTEDAERRNLLMFNPVDDNDYDTVRTLVCAYQMIKPGEYARTHRHTANAMRLILDAEDGVFTVVNGIKLPMRAGDVLLTPNWHWHSHYNEGAANAYWIDVLDVPLVHRLEPMFCENLPGGHQEVTSVPDPEACPFVFGLERMRAELEQAPARADGTRRHRLDIDAHIPTVAVTYIDMPAGGRMAEPRTTASRILAVLSGAGAAQVGERRFEWTRGDVFCVPSWHAFEVQSASPALLLEVSDEPTLSKLGFFIRDPAQPK</sequence>
<dbReference type="InterPro" id="IPR047183">
    <property type="entry name" value="GDO-like"/>
</dbReference>
<dbReference type="PANTHER" id="PTHR41517">
    <property type="entry name" value="1,2-DIOXYGENASE PROTEIN-RELATED"/>
    <property type="match status" value="1"/>
</dbReference>
<evidence type="ECO:0000256" key="1">
    <source>
        <dbReference type="ARBA" id="ARBA00022964"/>
    </source>
</evidence>
<evidence type="ECO:0000259" key="3">
    <source>
        <dbReference type="Pfam" id="PF07883"/>
    </source>
</evidence>
<comment type="caution">
    <text evidence="4">The sequence shown here is derived from an EMBL/GenBank/DDBJ whole genome shotgun (WGS) entry which is preliminary data.</text>
</comment>
<evidence type="ECO:0000313" key="5">
    <source>
        <dbReference type="Proteomes" id="UP001241747"/>
    </source>
</evidence>
<evidence type="ECO:0000256" key="2">
    <source>
        <dbReference type="ARBA" id="ARBA00023002"/>
    </source>
</evidence>
<dbReference type="Proteomes" id="UP001241747">
    <property type="component" value="Unassembled WGS sequence"/>
</dbReference>